<organism evidence="3 4">
    <name type="scientific">Kocuria gwangalliensis</name>
    <dbReference type="NCBI Taxonomy" id="501592"/>
    <lineage>
        <taxon>Bacteria</taxon>
        <taxon>Bacillati</taxon>
        <taxon>Actinomycetota</taxon>
        <taxon>Actinomycetes</taxon>
        <taxon>Micrococcales</taxon>
        <taxon>Micrococcaceae</taxon>
        <taxon>Kocuria</taxon>
    </lineage>
</organism>
<name>A0ABP8WQL4_9MICC</name>
<proteinExistence type="predicted"/>
<feature type="compositionally biased region" description="Low complexity" evidence="1">
    <location>
        <begin position="89"/>
        <end position="117"/>
    </location>
</feature>
<comment type="caution">
    <text evidence="3">The sequence shown here is derived from an EMBL/GenBank/DDBJ whole genome shotgun (WGS) entry which is preliminary data.</text>
</comment>
<keyword evidence="2" id="KW-0812">Transmembrane</keyword>
<accession>A0ABP8WQL4</accession>
<feature type="region of interest" description="Disordered" evidence="1">
    <location>
        <begin position="1"/>
        <end position="27"/>
    </location>
</feature>
<sequence length="330" mass="34884">MSSSYTPPSGPNEPPQDGSPDEKPQEYVPAYGVPRAREGTSVKTAIGLIGLAALLGLLLLGALLWAITRVAPTLLPGGGEDPPAPPPTTAVAQPTATQEREPSASPSAATSNAQSPARTTEPARPMARGGNLEVPTEGALFTREGAFEETVLEEKSEYAIEVPEHEGPLLITWSVTSDRENAGVFLNAYESKGGDMTEHLGAVNSGQTGMMLIDADPNAPKTTVIYPEGNSDTEWKVQGFPASQMPRVERGAEITGGGPAVVALPAGEEQDYRFTSEEGVPRVEVYDKDDLSSWTQFEYGTGPVELDVTAGSAEQVIMVHADGEWTLEPR</sequence>
<reference evidence="4" key="1">
    <citation type="journal article" date="2019" name="Int. J. Syst. Evol. Microbiol.">
        <title>The Global Catalogue of Microorganisms (GCM) 10K type strain sequencing project: providing services to taxonomists for standard genome sequencing and annotation.</title>
        <authorList>
            <consortium name="The Broad Institute Genomics Platform"/>
            <consortium name="The Broad Institute Genome Sequencing Center for Infectious Disease"/>
            <person name="Wu L."/>
            <person name="Ma J."/>
        </authorList>
    </citation>
    <scope>NUCLEOTIDE SEQUENCE [LARGE SCALE GENOMIC DNA]</scope>
    <source>
        <strain evidence="4">JCM 18958</strain>
    </source>
</reference>
<protein>
    <submittedName>
        <fullName evidence="3">Uncharacterized protein</fullName>
    </submittedName>
</protein>
<evidence type="ECO:0000256" key="1">
    <source>
        <dbReference type="SAM" id="MobiDB-lite"/>
    </source>
</evidence>
<keyword evidence="2" id="KW-0472">Membrane</keyword>
<dbReference type="RefSeq" id="WP_345310712.1">
    <property type="nucleotide sequence ID" value="NZ_BAABLN010000009.1"/>
</dbReference>
<evidence type="ECO:0000313" key="4">
    <source>
        <dbReference type="Proteomes" id="UP001501446"/>
    </source>
</evidence>
<keyword evidence="4" id="KW-1185">Reference proteome</keyword>
<evidence type="ECO:0000256" key="2">
    <source>
        <dbReference type="SAM" id="Phobius"/>
    </source>
</evidence>
<dbReference type="Proteomes" id="UP001501446">
    <property type="component" value="Unassembled WGS sequence"/>
</dbReference>
<dbReference type="EMBL" id="BAABLN010000009">
    <property type="protein sequence ID" value="GAA4693802.1"/>
    <property type="molecule type" value="Genomic_DNA"/>
</dbReference>
<feature type="transmembrane region" description="Helical" evidence="2">
    <location>
        <begin position="45"/>
        <end position="67"/>
    </location>
</feature>
<feature type="region of interest" description="Disordered" evidence="1">
    <location>
        <begin position="77"/>
        <end position="139"/>
    </location>
</feature>
<gene>
    <name evidence="3" type="ORF">GCM10025781_09060</name>
</gene>
<evidence type="ECO:0000313" key="3">
    <source>
        <dbReference type="EMBL" id="GAA4693802.1"/>
    </source>
</evidence>
<keyword evidence="2" id="KW-1133">Transmembrane helix</keyword>